<sequence length="151" mass="16790">MLKFPYRRFISLVLCSATTVASATTLLVKTTYPGYIMEEYALYTTCTLDDQGLLIKTSRLNGLSSRKAVPEQFSVANIRKAIAEAVTGTIKKPEVQIVDASSTTYHAYHRQGGKMTKVFLYEDNGGMPEHSTYNESSAAMRLRNFIDAVCE</sequence>
<dbReference type="AlphaFoldDB" id="A0A1R4HIK2"/>
<dbReference type="OrthoDB" id="9867444at2"/>
<dbReference type="Proteomes" id="UP000195442">
    <property type="component" value="Unassembled WGS sequence"/>
</dbReference>
<protein>
    <submittedName>
        <fullName evidence="2">Uncharacterized protein</fullName>
    </submittedName>
</protein>
<dbReference type="RefSeq" id="WP_087148503.1">
    <property type="nucleotide sequence ID" value="NZ_FUKJ01000450.1"/>
</dbReference>
<feature type="chain" id="PRO_5013294829" evidence="1">
    <location>
        <begin position="24"/>
        <end position="151"/>
    </location>
</feature>
<keyword evidence="1" id="KW-0732">Signal</keyword>
<organism evidence="2 3">
    <name type="scientific">Crenothrix polyspora</name>
    <dbReference type="NCBI Taxonomy" id="360316"/>
    <lineage>
        <taxon>Bacteria</taxon>
        <taxon>Pseudomonadati</taxon>
        <taxon>Pseudomonadota</taxon>
        <taxon>Gammaproteobacteria</taxon>
        <taxon>Methylococcales</taxon>
        <taxon>Crenotrichaceae</taxon>
        <taxon>Crenothrix</taxon>
    </lineage>
</organism>
<evidence type="ECO:0000313" key="2">
    <source>
        <dbReference type="EMBL" id="SJM96043.1"/>
    </source>
</evidence>
<reference evidence="3" key="1">
    <citation type="submission" date="2017-02" db="EMBL/GenBank/DDBJ databases">
        <authorList>
            <person name="Daims H."/>
        </authorList>
    </citation>
    <scope>NUCLEOTIDE SEQUENCE [LARGE SCALE GENOMIC DNA]</scope>
</reference>
<feature type="signal peptide" evidence="1">
    <location>
        <begin position="1"/>
        <end position="23"/>
    </location>
</feature>
<proteinExistence type="predicted"/>
<evidence type="ECO:0000256" key="1">
    <source>
        <dbReference type="SAM" id="SignalP"/>
    </source>
</evidence>
<gene>
    <name evidence="2" type="ORF">CRENPOLYSF2_830016</name>
</gene>
<accession>A0A1R4HIK2</accession>
<dbReference type="EMBL" id="FUKJ01000450">
    <property type="protein sequence ID" value="SJM96043.1"/>
    <property type="molecule type" value="Genomic_DNA"/>
</dbReference>
<evidence type="ECO:0000313" key="3">
    <source>
        <dbReference type="Proteomes" id="UP000195442"/>
    </source>
</evidence>
<name>A0A1R4HIK2_9GAMM</name>
<keyword evidence="3" id="KW-1185">Reference proteome</keyword>